<dbReference type="InterPro" id="IPR000700">
    <property type="entry name" value="PAS-assoc_C"/>
</dbReference>
<dbReference type="InterPro" id="IPR000160">
    <property type="entry name" value="GGDEF_dom"/>
</dbReference>
<dbReference type="InterPro" id="IPR043128">
    <property type="entry name" value="Rev_trsase/Diguanyl_cyclase"/>
</dbReference>
<dbReference type="AlphaFoldDB" id="U4KTE1"/>
<dbReference type="SUPFAM" id="SSF55785">
    <property type="entry name" value="PYP-like sensor domain (PAS domain)"/>
    <property type="match status" value="3"/>
</dbReference>
<dbReference type="Gene3D" id="3.30.70.270">
    <property type="match status" value="1"/>
</dbReference>
<dbReference type="InterPro" id="IPR013655">
    <property type="entry name" value="PAS_fold_3"/>
</dbReference>
<dbReference type="SUPFAM" id="SSF55073">
    <property type="entry name" value="Nucleotide cyclase"/>
    <property type="match status" value="1"/>
</dbReference>
<organism evidence="4 5">
    <name type="scientific">Acholeplasma brassicae</name>
    <dbReference type="NCBI Taxonomy" id="61635"/>
    <lineage>
        <taxon>Bacteria</taxon>
        <taxon>Bacillati</taxon>
        <taxon>Mycoplasmatota</taxon>
        <taxon>Mollicutes</taxon>
        <taxon>Acholeplasmatales</taxon>
        <taxon>Acholeplasmataceae</taxon>
        <taxon>Acholeplasma</taxon>
    </lineage>
</organism>
<dbReference type="InterPro" id="IPR029787">
    <property type="entry name" value="Nucleotide_cyclase"/>
</dbReference>
<dbReference type="Pfam" id="PF00990">
    <property type="entry name" value="GGDEF"/>
    <property type="match status" value="1"/>
</dbReference>
<dbReference type="PROSITE" id="PS50112">
    <property type="entry name" value="PAS"/>
    <property type="match status" value="2"/>
</dbReference>
<dbReference type="PROSITE" id="PS50113">
    <property type="entry name" value="PAC"/>
    <property type="match status" value="1"/>
</dbReference>
<dbReference type="InterPro" id="IPR052155">
    <property type="entry name" value="Biofilm_reg_signaling"/>
</dbReference>
<proteinExistence type="predicted"/>
<name>U4KTE1_9MOLU</name>
<dbReference type="Gene3D" id="3.30.450.20">
    <property type="entry name" value="PAS domain"/>
    <property type="match status" value="3"/>
</dbReference>
<feature type="domain" description="PAS" evidence="1">
    <location>
        <begin position="137"/>
        <end position="207"/>
    </location>
</feature>
<dbReference type="NCBIfam" id="TIGR00229">
    <property type="entry name" value="sensory_box"/>
    <property type="match status" value="3"/>
</dbReference>
<dbReference type="EMBL" id="FO681348">
    <property type="protein sequence ID" value="CCV66529.1"/>
    <property type="molecule type" value="Genomic_DNA"/>
</dbReference>
<dbReference type="PANTHER" id="PTHR44757:SF2">
    <property type="entry name" value="BIOFILM ARCHITECTURE MAINTENANCE PROTEIN MBAA"/>
    <property type="match status" value="1"/>
</dbReference>
<dbReference type="Pfam" id="PF08447">
    <property type="entry name" value="PAS_3"/>
    <property type="match status" value="3"/>
</dbReference>
<dbReference type="KEGG" id="abra:BN85315080"/>
<dbReference type="Proteomes" id="UP000032737">
    <property type="component" value="Chromosome"/>
</dbReference>
<dbReference type="CDD" id="cd00130">
    <property type="entry name" value="PAS"/>
    <property type="match status" value="3"/>
</dbReference>
<dbReference type="CDD" id="cd01949">
    <property type="entry name" value="GGDEF"/>
    <property type="match status" value="1"/>
</dbReference>
<dbReference type="PROSITE" id="PS50887">
    <property type="entry name" value="GGDEF"/>
    <property type="match status" value="1"/>
</dbReference>
<evidence type="ECO:0000259" key="2">
    <source>
        <dbReference type="PROSITE" id="PS50113"/>
    </source>
</evidence>
<gene>
    <name evidence="4" type="ORF">BN85315080</name>
</gene>
<feature type="domain" description="GGDEF" evidence="3">
    <location>
        <begin position="412"/>
        <end position="541"/>
    </location>
</feature>
<dbReference type="SMART" id="SM00267">
    <property type="entry name" value="GGDEF"/>
    <property type="match status" value="1"/>
</dbReference>
<keyword evidence="5" id="KW-1185">Reference proteome</keyword>
<dbReference type="SMART" id="SM00091">
    <property type="entry name" value="PAS"/>
    <property type="match status" value="3"/>
</dbReference>
<dbReference type="STRING" id="61635.BN85315080"/>
<dbReference type="InterPro" id="IPR035965">
    <property type="entry name" value="PAS-like_dom_sf"/>
</dbReference>
<reference evidence="4 5" key="1">
    <citation type="journal article" date="2013" name="J. Mol. Microbiol. Biotechnol.">
        <title>Analysis of the Complete Genomes of Acholeplasma brassicae , A. palmae and A. laidlawii and Their Comparison to the Obligate Parasites from ' Candidatus Phytoplasma'.</title>
        <authorList>
            <person name="Kube M."/>
            <person name="Siewert C."/>
            <person name="Migdoll A.M."/>
            <person name="Duduk B."/>
            <person name="Holz S."/>
            <person name="Rabus R."/>
            <person name="Seemuller E."/>
            <person name="Mitrovic J."/>
            <person name="Muller I."/>
            <person name="Buttner C."/>
            <person name="Reinhardt R."/>
        </authorList>
    </citation>
    <scope>NUCLEOTIDE SEQUENCE [LARGE SCALE GENOMIC DNA]</scope>
    <source>
        <strain evidence="5">0502</strain>
    </source>
</reference>
<protein>
    <submittedName>
        <fullName evidence="4">Diguanylate cyclase with PAS/PAC sensor</fullName>
    </submittedName>
</protein>
<evidence type="ECO:0000259" key="1">
    <source>
        <dbReference type="PROSITE" id="PS50112"/>
    </source>
</evidence>
<evidence type="ECO:0000313" key="5">
    <source>
        <dbReference type="Proteomes" id="UP000032737"/>
    </source>
</evidence>
<feature type="domain" description="PAS" evidence="1">
    <location>
        <begin position="263"/>
        <end position="333"/>
    </location>
</feature>
<dbReference type="RefSeq" id="WP_030005386.1">
    <property type="nucleotide sequence ID" value="NC_022549.1"/>
</dbReference>
<dbReference type="OrthoDB" id="384661at2"/>
<dbReference type="InterPro" id="IPR001610">
    <property type="entry name" value="PAC"/>
</dbReference>
<accession>U4KTE1</accession>
<feature type="domain" description="PAC" evidence="2">
    <location>
        <begin position="83"/>
        <end position="136"/>
    </location>
</feature>
<sequence length="541" mass="63306">MQDIDNLAYEKLITEAMGAATWIWNIKTNELTINDRWLEMIGYDRKTLEPITVDTWFDFVYEKDQDKAKMAVDDLLSGKTPFYKVEVRIKHKNGQLIWVLDMGKVIKKDDLGKPLIVIGAHIDINDSKIEHQVKEENEKNLNEIINNTKDVIYRLSLNGNFTYLSKAFEQRLGFSLNEGMGTAFKGYVHPSDLPKINTFFEIIKDSNKHHEISSFRLITNKGQWRYFETSATTIYEDDQPVGYAGILRDVSKLVDTYHELLESRKENETFFDVSLDLLAIANKEGYFIKLNDTWEKTLGFSKEELMSKSYFEFVHPEDLERTKKTNREVIFDNERISNFINRYVCKNGSYKYLEWRTYAYDGKIYASARDVTHHYNHLKQVEYLSYHDQLTGFYNRHYFEKITPELVIDSSYPLGVLSCDLNYLKEVNDVFGHVRGDLLIKEASSLIREFFSDGICFRTGGDEFVIIMKNTSKDIIESKVNQFKTKQITNRKQGSLLALAIGYYIEEKPTTDIYTVIKESDLRMYEDKKRVYLEVGGFKHE</sequence>
<dbReference type="SMART" id="SM00086">
    <property type="entry name" value="PAC"/>
    <property type="match status" value="3"/>
</dbReference>
<dbReference type="InterPro" id="IPR000014">
    <property type="entry name" value="PAS"/>
</dbReference>
<dbReference type="HOGENOM" id="CLU_000445_11_4_14"/>
<dbReference type="NCBIfam" id="TIGR00254">
    <property type="entry name" value="GGDEF"/>
    <property type="match status" value="1"/>
</dbReference>
<dbReference type="PANTHER" id="PTHR44757">
    <property type="entry name" value="DIGUANYLATE CYCLASE DGCP"/>
    <property type="match status" value="1"/>
</dbReference>
<evidence type="ECO:0000313" key="4">
    <source>
        <dbReference type="EMBL" id="CCV66529.1"/>
    </source>
</evidence>
<evidence type="ECO:0000259" key="3">
    <source>
        <dbReference type="PROSITE" id="PS50887"/>
    </source>
</evidence>